<dbReference type="Pfam" id="PF23717">
    <property type="entry name" value="DUF7159"/>
    <property type="match status" value="1"/>
</dbReference>
<name>Q73T95_MYCPA</name>
<reference evidence="4 5" key="1">
    <citation type="journal article" date="2005" name="Proc. Natl. Acad. Sci. U.S.A.">
        <title>The complete genome sequence of Mycobacterium avium subspecies paratuberculosis.</title>
        <authorList>
            <person name="Li L."/>
            <person name="Bannantine J.P."/>
            <person name="Zhang Q."/>
            <person name="Amonsin A."/>
            <person name="May B.J."/>
            <person name="Alt D."/>
            <person name="Banerji N."/>
            <person name="Kanjilal S."/>
            <person name="Kapur V."/>
        </authorList>
    </citation>
    <scope>NUCLEOTIDE SEQUENCE [LARGE SCALE GENOMIC DNA]</scope>
    <source>
        <strain evidence="5">ATCC BAA-968 / K-10</strain>
    </source>
</reference>
<evidence type="ECO:0000313" key="5">
    <source>
        <dbReference type="Proteomes" id="UP000000580"/>
    </source>
</evidence>
<feature type="region of interest" description="Disordered" evidence="1">
    <location>
        <begin position="1"/>
        <end position="29"/>
    </location>
</feature>
<dbReference type="EMBL" id="AE016958">
    <property type="protein sequence ID" value="AAS06373.1"/>
    <property type="molecule type" value="Genomic_DNA"/>
</dbReference>
<dbReference type="HOGENOM" id="CLU_019822_0_0_11"/>
<feature type="compositionally biased region" description="Basic residues" evidence="1">
    <location>
        <begin position="12"/>
        <end position="24"/>
    </location>
</feature>
<feature type="transmembrane region" description="Helical" evidence="2">
    <location>
        <begin position="312"/>
        <end position="336"/>
    </location>
</feature>
<sequence length="410" mass="42049">MAAARTLSKSRLTLKSRAPTRLRSHPAQQPTFGRFGGAVDVVLGVSMAPETVRMVLVEGESAGGLTVDQDGFDVTADATPAAAANHVVAAILETRDSATQGGYRLKSSGVSWTDPVKAAALRDALAARKIENVMLVSAVMAAAALAQAMGSATNWARTALLLVEPTSATLAVVDTRNGTVTDVHRHPLPGHDDAALAKLTAMVSGAESMRSRPDGLFLVGSDVDIPAIKPTLEAATSLSVTTPEEPEMALARGASLAAANARLGAPRTVEMAPTHLSSTATAPPAAELAYSADTHDDPASEPTREGRSPKSVATIAAVAVIFVGGIVALAWALAFIRPHADQRPEVGTQVVAPDNPPPPSAAPSPPPAAPVPAAPPPQAPVSPAPSPHSGDHEHWDDWLHRHLGPGVPVP</sequence>
<accession>Q73T95</accession>
<evidence type="ECO:0000313" key="4">
    <source>
        <dbReference type="EMBL" id="AAS06373.1"/>
    </source>
</evidence>
<proteinExistence type="predicted"/>
<organism evidence="4 5">
    <name type="scientific">Mycolicibacterium paratuberculosis (strain ATCC BAA-968 / K-10)</name>
    <name type="common">Mycobacterium paratuberculosis</name>
    <dbReference type="NCBI Taxonomy" id="262316"/>
    <lineage>
        <taxon>Bacteria</taxon>
        <taxon>Bacillati</taxon>
        <taxon>Actinomycetota</taxon>
        <taxon>Actinomycetes</taxon>
        <taxon>Mycobacteriales</taxon>
        <taxon>Mycobacteriaceae</taxon>
        <taxon>Mycobacterium</taxon>
        <taxon>Mycobacterium avium complex (MAC)</taxon>
    </lineage>
</organism>
<evidence type="ECO:0000259" key="3">
    <source>
        <dbReference type="Pfam" id="PF23717"/>
    </source>
</evidence>
<dbReference type="InterPro" id="IPR055583">
    <property type="entry name" value="DUF7159"/>
</dbReference>
<protein>
    <recommendedName>
        <fullName evidence="3">DUF7159 domain-containing protein</fullName>
    </recommendedName>
</protein>
<feature type="compositionally biased region" description="Basic and acidic residues" evidence="1">
    <location>
        <begin position="293"/>
        <end position="308"/>
    </location>
</feature>
<evidence type="ECO:0000256" key="1">
    <source>
        <dbReference type="SAM" id="MobiDB-lite"/>
    </source>
</evidence>
<evidence type="ECO:0000256" key="2">
    <source>
        <dbReference type="SAM" id="Phobius"/>
    </source>
</evidence>
<feature type="compositionally biased region" description="Basic and acidic residues" evidence="1">
    <location>
        <begin position="389"/>
        <end position="400"/>
    </location>
</feature>
<dbReference type="Proteomes" id="UP000000580">
    <property type="component" value="Chromosome"/>
</dbReference>
<gene>
    <name evidence="4" type="ordered locus">MAP_3823</name>
</gene>
<feature type="region of interest" description="Disordered" evidence="1">
    <location>
        <begin position="291"/>
        <end position="310"/>
    </location>
</feature>
<dbReference type="eggNOG" id="COG3266">
    <property type="taxonomic scope" value="Bacteria"/>
</dbReference>
<keyword evidence="2" id="KW-0472">Membrane</keyword>
<dbReference type="STRING" id="262316.MAP_3823"/>
<feature type="compositionally biased region" description="Pro residues" evidence="1">
    <location>
        <begin position="354"/>
        <end position="386"/>
    </location>
</feature>
<dbReference type="KEGG" id="mpa:MAP_3823"/>
<dbReference type="AlphaFoldDB" id="Q73T95"/>
<keyword evidence="2" id="KW-0812">Transmembrane</keyword>
<keyword evidence="5" id="KW-1185">Reference proteome</keyword>
<feature type="domain" description="DUF7159" evidence="3">
    <location>
        <begin position="40"/>
        <end position="263"/>
    </location>
</feature>
<keyword evidence="2" id="KW-1133">Transmembrane helix</keyword>
<feature type="region of interest" description="Disordered" evidence="1">
    <location>
        <begin position="347"/>
        <end position="410"/>
    </location>
</feature>